<reference evidence="2 3" key="1">
    <citation type="submission" date="2023-08" db="EMBL/GenBank/DDBJ databases">
        <title>Implementing the SeqCode for naming new Mesorhizobium species isolated from Vachellia karroo root nodules.</title>
        <authorList>
            <person name="Van Lill M."/>
        </authorList>
    </citation>
    <scope>NUCLEOTIDE SEQUENCE [LARGE SCALE GENOMIC DNA]</scope>
    <source>
        <strain evidence="2 3">MSK 1335</strain>
    </source>
</reference>
<evidence type="ECO:0008006" key="4">
    <source>
        <dbReference type="Google" id="ProtNLM"/>
    </source>
</evidence>
<keyword evidence="3" id="KW-1185">Reference proteome</keyword>
<dbReference type="EMBL" id="JAVIJF010000010">
    <property type="protein sequence ID" value="MDX8525897.1"/>
    <property type="molecule type" value="Genomic_DNA"/>
</dbReference>
<dbReference type="RefSeq" id="WP_320233835.1">
    <property type="nucleotide sequence ID" value="NZ_JAVIJF010000010.1"/>
</dbReference>
<dbReference type="Proteomes" id="UP001276840">
    <property type="component" value="Unassembled WGS sequence"/>
</dbReference>
<protein>
    <recommendedName>
        <fullName evidence="4">General secretion pathway protein GspK</fullName>
    </recommendedName>
</protein>
<evidence type="ECO:0000313" key="2">
    <source>
        <dbReference type="EMBL" id="MDX8525897.1"/>
    </source>
</evidence>
<feature type="transmembrane region" description="Helical" evidence="1">
    <location>
        <begin position="20"/>
        <end position="44"/>
    </location>
</feature>
<organism evidence="2 3">
    <name type="scientific">Mesorhizobium montanum</name>
    <dbReference type="NCBI Taxonomy" id="3072323"/>
    <lineage>
        <taxon>Bacteria</taxon>
        <taxon>Pseudomonadati</taxon>
        <taxon>Pseudomonadota</taxon>
        <taxon>Alphaproteobacteria</taxon>
        <taxon>Hyphomicrobiales</taxon>
        <taxon>Phyllobacteriaceae</taxon>
        <taxon>Mesorhizobium</taxon>
    </lineage>
</organism>
<sequence length="301" mass="31855">MRKAKPHDLSTFCEPQSSGFALVAVLVFLLIVSAITSTFALAAWTSRTVAANELQVQRLSLLAQGLTNVLAVRLLDEGADTKLPLNFQPIACTSNNLAIVTRLQGHAGLIDLNAADHNLLTLGFASLGLDAEASRDLSIAVEYFRSGASIFAAAAKAKVEIAGGYKFAQFESVAELQDFAPLRMVPLANLYRTFTVNSRSGAFVPTEAPAALAGVVRGKVPDRATRGAPEPAFTIQVAVRRRGSPIVGSAGYIFEGRSDGSLHRAAAYPPFSPDEQAFAGATSSCDPVFGPQVTRMFSALR</sequence>
<keyword evidence="1" id="KW-1133">Transmembrane helix</keyword>
<evidence type="ECO:0000256" key="1">
    <source>
        <dbReference type="SAM" id="Phobius"/>
    </source>
</evidence>
<keyword evidence="1" id="KW-0812">Transmembrane</keyword>
<evidence type="ECO:0000313" key="3">
    <source>
        <dbReference type="Proteomes" id="UP001276840"/>
    </source>
</evidence>
<name>A0ABU4ZMM3_9HYPH</name>
<keyword evidence="1" id="KW-0472">Membrane</keyword>
<comment type="caution">
    <text evidence="2">The sequence shown here is derived from an EMBL/GenBank/DDBJ whole genome shotgun (WGS) entry which is preliminary data.</text>
</comment>
<proteinExistence type="predicted"/>
<gene>
    <name evidence="2" type="ORF">RFM68_15395</name>
</gene>
<accession>A0ABU4ZMM3</accession>